<evidence type="ECO:0008006" key="3">
    <source>
        <dbReference type="Google" id="ProtNLM"/>
    </source>
</evidence>
<protein>
    <recommendedName>
        <fullName evidence="3">DNA polymerase III subunit delta</fullName>
    </recommendedName>
</protein>
<proteinExistence type="predicted"/>
<organism evidence="1 2">
    <name type="scientific">Entomospira nematocerorum</name>
    <dbReference type="NCBI Taxonomy" id="2719987"/>
    <lineage>
        <taxon>Bacteria</taxon>
        <taxon>Pseudomonadati</taxon>
        <taxon>Spirochaetota</taxon>
        <taxon>Spirochaetia</taxon>
        <taxon>Spirochaetales</taxon>
        <taxon>Spirochaetaceae</taxon>
        <taxon>Entomospira</taxon>
    </lineage>
</organism>
<dbReference type="SUPFAM" id="SSF52540">
    <property type="entry name" value="P-loop containing nucleoside triphosphate hydrolases"/>
    <property type="match status" value="1"/>
</dbReference>
<accession>A0A968GCC4</accession>
<evidence type="ECO:0000313" key="1">
    <source>
        <dbReference type="EMBL" id="NIZ46644.1"/>
    </source>
</evidence>
<gene>
    <name evidence="1" type="ORF">HCT46_01710</name>
</gene>
<dbReference type="InterPro" id="IPR027417">
    <property type="entry name" value="P-loop_NTPase"/>
</dbReference>
<dbReference type="PANTHER" id="PTHR11669">
    <property type="entry name" value="REPLICATION FACTOR C / DNA POLYMERASE III GAMMA-TAU SUBUNIT"/>
    <property type="match status" value="1"/>
</dbReference>
<dbReference type="InterPro" id="IPR050238">
    <property type="entry name" value="DNA_Rep/Repair_Clamp_Loader"/>
</dbReference>
<sequence>MFEGIISQSNITTQLTQDIAEGTMPPSIMIFGEAYTGKLSIALEIARILTCLQDKSSQCCCTSCLQHANLLHPRLFLLGGRYFKQEILAYLHAIQAFIQYKKPIPISLFHDTKRSIYKLIRRFDSYLWENDDIRYKNSKNLVIALHELISEKFIIEIINDTVIQEIIEKTGDLAKELDNYVLNIGQIRSLLQYCGTIAQEKRIIIIEQAHLMQDAAKNAILKTLEEPQKNLHFILITTKREAMMQTILSRVRPYHTVRYTLEEEKRILEKKFRNSHLQYLASLLSPVDPVYITSLTQQFLMSAIKAESFYMTFSEEDSQLIYQYFAQFCTYMQQSIGKSQLPHAKKKICLRYIQQAFFGYQEYHQNPEILTYGLHQYIASITKDEND</sequence>
<dbReference type="AlphaFoldDB" id="A0A968GCC4"/>
<dbReference type="EMBL" id="JAATLK010000001">
    <property type="protein sequence ID" value="NIZ46644.1"/>
    <property type="molecule type" value="Genomic_DNA"/>
</dbReference>
<reference evidence="1" key="1">
    <citation type="submission" date="2020-03" db="EMBL/GenBank/DDBJ databases">
        <title>Spirochaetal bacteria isolated from arthropods constitute a novel genus Entomospira genus novum within the order Spirochaetales.</title>
        <authorList>
            <person name="Grana-Miraglia L."/>
            <person name="Sikutova S."/>
            <person name="Fingerle V."/>
            <person name="Sing A."/>
            <person name="Castillo-Ramirez S."/>
            <person name="Margos G."/>
            <person name="Rudolf I."/>
        </authorList>
    </citation>
    <scope>NUCLEOTIDE SEQUENCE</scope>
    <source>
        <strain evidence="1">BR208</strain>
    </source>
</reference>
<keyword evidence="2" id="KW-1185">Reference proteome</keyword>
<dbReference type="Gene3D" id="3.40.50.300">
    <property type="entry name" value="P-loop containing nucleotide triphosphate hydrolases"/>
    <property type="match status" value="1"/>
</dbReference>
<dbReference type="Proteomes" id="UP000752013">
    <property type="component" value="Unassembled WGS sequence"/>
</dbReference>
<dbReference type="GO" id="GO:0006261">
    <property type="term" value="P:DNA-templated DNA replication"/>
    <property type="evidence" value="ECO:0007669"/>
    <property type="project" value="TreeGrafter"/>
</dbReference>
<name>A0A968GCC4_9SPIO</name>
<comment type="caution">
    <text evidence="1">The sequence shown here is derived from an EMBL/GenBank/DDBJ whole genome shotgun (WGS) entry which is preliminary data.</text>
</comment>
<evidence type="ECO:0000313" key="2">
    <source>
        <dbReference type="Proteomes" id="UP000752013"/>
    </source>
</evidence>
<dbReference type="RefSeq" id="WP_167703098.1">
    <property type="nucleotide sequence ID" value="NZ_CP118168.1"/>
</dbReference>
<dbReference type="PANTHER" id="PTHR11669:SF8">
    <property type="entry name" value="DNA POLYMERASE III SUBUNIT DELTA"/>
    <property type="match status" value="1"/>
</dbReference>
<dbReference type="Pfam" id="PF13177">
    <property type="entry name" value="DNA_pol3_delta2"/>
    <property type="match status" value="2"/>
</dbReference>